<comment type="caution">
    <text evidence="5">The sequence shown here is derived from an EMBL/GenBank/DDBJ whole genome shotgun (WGS) entry which is preliminary data.</text>
</comment>
<dbReference type="GeneID" id="98065045"/>
<evidence type="ECO:0000256" key="2">
    <source>
        <dbReference type="ARBA" id="ARBA00023043"/>
    </source>
</evidence>
<keyword evidence="2 3" id="KW-0040">ANK repeat</keyword>
<dbReference type="SMART" id="SM00248">
    <property type="entry name" value="ANK"/>
    <property type="match status" value="4"/>
</dbReference>
<keyword evidence="6" id="KW-1185">Reference proteome</keyword>
<dbReference type="EMBL" id="NBTX02000004">
    <property type="protein sequence ID" value="PNL62543.1"/>
    <property type="molecule type" value="Genomic_DNA"/>
</dbReference>
<feature type="repeat" description="ANK" evidence="3">
    <location>
        <begin position="178"/>
        <end position="214"/>
    </location>
</feature>
<dbReference type="Gene3D" id="1.25.40.20">
    <property type="entry name" value="Ankyrin repeat-containing domain"/>
    <property type="match status" value="1"/>
</dbReference>
<accession>A0AAX0WVD7</accession>
<evidence type="ECO:0000256" key="3">
    <source>
        <dbReference type="PROSITE-ProRule" id="PRU00023"/>
    </source>
</evidence>
<evidence type="ECO:0000313" key="5">
    <source>
        <dbReference type="EMBL" id="PNL62543.1"/>
    </source>
</evidence>
<dbReference type="InterPro" id="IPR036770">
    <property type="entry name" value="Ankyrin_rpt-contain_sf"/>
</dbReference>
<dbReference type="AlphaFoldDB" id="A0AAX0WVD7"/>
<evidence type="ECO:0000313" key="6">
    <source>
        <dbReference type="Proteomes" id="UP000192511"/>
    </source>
</evidence>
<keyword evidence="1" id="KW-0677">Repeat</keyword>
<dbReference type="Proteomes" id="UP000192511">
    <property type="component" value="Unassembled WGS sequence"/>
</dbReference>
<organism evidence="5 6">
    <name type="scientific">Legionella anisa</name>
    <dbReference type="NCBI Taxonomy" id="28082"/>
    <lineage>
        <taxon>Bacteria</taxon>
        <taxon>Pseudomonadati</taxon>
        <taxon>Pseudomonadota</taxon>
        <taxon>Gammaproteobacteria</taxon>
        <taxon>Legionellales</taxon>
        <taxon>Legionellaceae</taxon>
        <taxon>Legionella</taxon>
    </lineage>
</organism>
<evidence type="ECO:0000256" key="4">
    <source>
        <dbReference type="SAM" id="MobiDB-lite"/>
    </source>
</evidence>
<feature type="region of interest" description="Disordered" evidence="4">
    <location>
        <begin position="244"/>
        <end position="295"/>
    </location>
</feature>
<dbReference type="Pfam" id="PF12796">
    <property type="entry name" value="Ank_2"/>
    <property type="match status" value="1"/>
</dbReference>
<gene>
    <name evidence="5" type="ORF">A6J39_015765</name>
</gene>
<dbReference type="PROSITE" id="PS50088">
    <property type="entry name" value="ANK_REPEAT"/>
    <property type="match status" value="1"/>
</dbReference>
<dbReference type="PANTHER" id="PTHR24198:SF165">
    <property type="entry name" value="ANKYRIN REPEAT-CONTAINING PROTEIN-RELATED"/>
    <property type="match status" value="1"/>
</dbReference>
<evidence type="ECO:0000256" key="1">
    <source>
        <dbReference type="ARBA" id="ARBA00022737"/>
    </source>
</evidence>
<dbReference type="SUPFAM" id="SSF48403">
    <property type="entry name" value="Ankyrin repeat"/>
    <property type="match status" value="1"/>
</dbReference>
<dbReference type="PANTHER" id="PTHR24198">
    <property type="entry name" value="ANKYRIN REPEAT AND PROTEIN KINASE DOMAIN-CONTAINING PROTEIN"/>
    <property type="match status" value="1"/>
</dbReference>
<name>A0AAX0WVD7_9GAMM</name>
<dbReference type="RefSeq" id="WP_083028156.1">
    <property type="nucleotide sequence ID" value="NZ_CP029563.1"/>
</dbReference>
<proteinExistence type="predicted"/>
<protein>
    <submittedName>
        <fullName evidence="5">Ankyrin repeat domain-containing protein</fullName>
    </submittedName>
</protein>
<feature type="compositionally biased region" description="Polar residues" evidence="4">
    <location>
        <begin position="284"/>
        <end position="295"/>
    </location>
</feature>
<feature type="compositionally biased region" description="Basic and acidic residues" evidence="4">
    <location>
        <begin position="270"/>
        <end position="279"/>
    </location>
</feature>
<reference evidence="5" key="1">
    <citation type="submission" date="2017-12" db="EMBL/GenBank/DDBJ databases">
        <title>FDA dAtabase for Regulatory Grade micrObial Sequences (FDA-ARGOS): Supporting development and validation of Infectious Disease Dx tests.</title>
        <authorList>
            <person name="Kerrigan L."/>
            <person name="Tallon L.J."/>
            <person name="Sadzewicz L."/>
            <person name="Sengamalay N."/>
            <person name="Ott S."/>
            <person name="Godinez A."/>
            <person name="Nagaraj S."/>
            <person name="Vavikolanu K."/>
            <person name="Vyas G."/>
            <person name="Nadendla S."/>
            <person name="Aluvathingal J."/>
            <person name="Sichtig H."/>
        </authorList>
    </citation>
    <scope>NUCLEOTIDE SEQUENCE [LARGE SCALE GENOMIC DNA]</scope>
    <source>
        <strain evidence="5">FDAARGOS_200</strain>
    </source>
</reference>
<dbReference type="InterPro" id="IPR002110">
    <property type="entry name" value="Ankyrin_rpt"/>
</dbReference>
<sequence length="295" mass="32375">MIKFKNIFYAALPKGHTSEELCPTLYKSLFESSKGLVFHCSFIAQSGKRNLTQQIRAIDDLYPVSSESIQISNCRGYGALALAVQNNDDRSTVWKILRLHNKSPVISQSELESALFYAAACNRSSIMNQLINIPKIDINSPCTQDDSPLGVACRYGNERVVKLLLRDANINVNRQNSKGMTPLMLACESSYTQKNPALFKMLLAANANVTLINIDGETALDIAKKHDNQAALNIMVSSSSKTVPKCSSNLSHSRPSGTIPTSGTLLNHSFFDKPDKSMERPAQGSFQIAGNSKTR</sequence>
<feature type="compositionally biased region" description="Polar residues" evidence="4">
    <location>
        <begin position="249"/>
        <end position="267"/>
    </location>
</feature>